<dbReference type="Ensembl" id="ENSCMMT00000004190.1">
    <property type="protein sequence ID" value="ENSCMMP00000003736.1"/>
    <property type="gene ID" value="ENSCMMG00000002324.1"/>
</dbReference>
<comment type="similarity">
    <text evidence="2">Belongs to the ZIP transporter (TC 2.A.5) family.</text>
</comment>
<dbReference type="GO" id="GO:0005886">
    <property type="term" value="C:plasma membrane"/>
    <property type="evidence" value="ECO:0007669"/>
    <property type="project" value="TreeGrafter"/>
</dbReference>
<evidence type="ECO:0000256" key="4">
    <source>
        <dbReference type="ARBA" id="ARBA00022989"/>
    </source>
</evidence>
<dbReference type="InterPro" id="IPR003689">
    <property type="entry name" value="ZIP"/>
</dbReference>
<evidence type="ECO:0000256" key="2">
    <source>
        <dbReference type="ARBA" id="ARBA00006939"/>
    </source>
</evidence>
<dbReference type="GO" id="GO:0005385">
    <property type="term" value="F:zinc ion transmembrane transporter activity"/>
    <property type="evidence" value="ECO:0007669"/>
    <property type="project" value="TreeGrafter"/>
</dbReference>
<dbReference type="AlphaFoldDB" id="A0A8C3BFG6"/>
<dbReference type="PANTHER" id="PTHR12191">
    <property type="entry name" value="SOLUTE CARRIER FAMILY 39"/>
    <property type="match status" value="1"/>
</dbReference>
<keyword evidence="4 6" id="KW-1133">Transmembrane helix</keyword>
<feature type="transmembrane region" description="Helical" evidence="6">
    <location>
        <begin position="301"/>
        <end position="320"/>
    </location>
</feature>
<feature type="transmembrane region" description="Helical" evidence="6">
    <location>
        <begin position="130"/>
        <end position="147"/>
    </location>
</feature>
<dbReference type="PANTHER" id="PTHR12191:SF2">
    <property type="entry name" value="METAL CATION SYMPORTER ZIP8"/>
    <property type="match status" value="1"/>
</dbReference>
<reference evidence="7" key="2">
    <citation type="submission" date="2025-08" db="UniProtKB">
        <authorList>
            <consortium name="Ensembl"/>
        </authorList>
    </citation>
    <scope>IDENTIFICATION</scope>
</reference>
<feature type="transmembrane region" description="Helical" evidence="6">
    <location>
        <begin position="63"/>
        <end position="84"/>
    </location>
</feature>
<dbReference type="GO" id="GO:0071578">
    <property type="term" value="P:zinc ion import across plasma membrane"/>
    <property type="evidence" value="ECO:0007669"/>
    <property type="project" value="TreeGrafter"/>
</dbReference>
<proteinExistence type="inferred from homology"/>
<keyword evidence="8" id="KW-1185">Reference proteome</keyword>
<reference evidence="7" key="3">
    <citation type="submission" date="2025-09" db="UniProtKB">
        <authorList>
            <consortium name="Ensembl"/>
        </authorList>
    </citation>
    <scope>IDENTIFICATION</scope>
</reference>
<feature type="transmembrane region" description="Helical" evidence="6">
    <location>
        <begin position="326"/>
        <end position="345"/>
    </location>
</feature>
<protein>
    <submittedName>
        <fullName evidence="7">Solute carrier family 39 member 8</fullName>
    </submittedName>
</protein>
<accession>A0A8C3BFG6</accession>
<dbReference type="GO" id="GO:0030003">
    <property type="term" value="P:intracellular monoatomic cation homeostasis"/>
    <property type="evidence" value="ECO:0007669"/>
    <property type="project" value="TreeGrafter"/>
</dbReference>
<evidence type="ECO:0000256" key="1">
    <source>
        <dbReference type="ARBA" id="ARBA00004141"/>
    </source>
</evidence>
<evidence type="ECO:0000256" key="5">
    <source>
        <dbReference type="ARBA" id="ARBA00023136"/>
    </source>
</evidence>
<evidence type="ECO:0000313" key="8">
    <source>
        <dbReference type="Proteomes" id="UP000694556"/>
    </source>
</evidence>
<dbReference type="InterPro" id="IPR050799">
    <property type="entry name" value="ZIP_Transporter"/>
</dbReference>
<organism evidence="7 8">
    <name type="scientific">Cairina moschata</name>
    <name type="common">Muscovy duck</name>
    <dbReference type="NCBI Taxonomy" id="8855"/>
    <lineage>
        <taxon>Eukaryota</taxon>
        <taxon>Metazoa</taxon>
        <taxon>Chordata</taxon>
        <taxon>Craniata</taxon>
        <taxon>Vertebrata</taxon>
        <taxon>Euteleostomi</taxon>
        <taxon>Archelosauria</taxon>
        <taxon>Archosauria</taxon>
        <taxon>Dinosauria</taxon>
        <taxon>Saurischia</taxon>
        <taxon>Theropoda</taxon>
        <taxon>Coelurosauria</taxon>
        <taxon>Aves</taxon>
        <taxon>Neognathae</taxon>
        <taxon>Galloanserae</taxon>
        <taxon>Anseriformes</taxon>
        <taxon>Anatidae</taxon>
        <taxon>Anatinae</taxon>
        <taxon>Cairina</taxon>
    </lineage>
</organism>
<name>A0A8C3BFG6_CAIMO</name>
<evidence type="ECO:0000256" key="3">
    <source>
        <dbReference type="ARBA" id="ARBA00022692"/>
    </source>
</evidence>
<dbReference type="GO" id="GO:0140410">
    <property type="term" value="F:monoatomic cation:bicarbonate symporter activity"/>
    <property type="evidence" value="ECO:0007669"/>
    <property type="project" value="TreeGrafter"/>
</dbReference>
<reference evidence="7" key="1">
    <citation type="submission" date="2018-09" db="EMBL/GenBank/DDBJ databases">
        <title>Common duck and Muscovy duck high density SNP chip.</title>
        <authorList>
            <person name="Vignal A."/>
            <person name="Thebault N."/>
            <person name="Warren W.C."/>
        </authorList>
    </citation>
    <scope>NUCLEOTIDE SEQUENCE [LARGE SCALE GENOMIC DNA]</scope>
</reference>
<feature type="transmembrane region" description="Helical" evidence="6">
    <location>
        <begin position="96"/>
        <end position="118"/>
    </location>
</feature>
<dbReference type="Proteomes" id="UP000694556">
    <property type="component" value="Chromosome 4"/>
</dbReference>
<keyword evidence="5 6" id="KW-0472">Membrane</keyword>
<feature type="transmembrane region" description="Helical" evidence="6">
    <location>
        <begin position="366"/>
        <end position="390"/>
    </location>
</feature>
<evidence type="ECO:0000313" key="7">
    <source>
        <dbReference type="Ensembl" id="ENSCMMP00000003736.1"/>
    </source>
</evidence>
<sequence>MVFYDILPYKSWCLNSGNLRQCLCKEKSIFLNSMPIQMLEKSKAALSGFYTKIFNISVCLSTVWGFGFLAVTIINLASLLGLILTPLLKKSYFPKILTYFVGLAIGTLFSNAIFQLIPEAFGFDPKVDNYIEKAVAVFGGFYILFFVERILKVILKIYNQVMKGVTNCKPYLKEQERKQDKSPNSQIENMAVLQNCVSLTSLFSVLCDCFIVLFFQEEVTQSKLCKCLGGHPLSKIGTIAWMVTLSDAVHNFIDGLAIGASFTLSLFQGLSTSIAILCEEFPHELGDFVILLSAGMSTRQALFFNFLSACSCYIGMAFGILVGNNFAPNIIFAVAGGMFLYISLADMFPEMNDMLREKVTGRKMDLTFFLIQNAGLLTGFAAILLITLYAGNIQL</sequence>
<evidence type="ECO:0000256" key="6">
    <source>
        <dbReference type="SAM" id="Phobius"/>
    </source>
</evidence>
<comment type="subcellular location">
    <subcellularLocation>
        <location evidence="1">Membrane</location>
        <topology evidence="1">Multi-pass membrane protein</topology>
    </subcellularLocation>
</comment>
<keyword evidence="3 6" id="KW-0812">Transmembrane</keyword>
<dbReference type="Pfam" id="PF02535">
    <property type="entry name" value="Zip"/>
    <property type="match status" value="1"/>
</dbReference>